<evidence type="ECO:0000259" key="2">
    <source>
        <dbReference type="PROSITE" id="PS50011"/>
    </source>
</evidence>
<dbReference type="GO" id="GO:0005524">
    <property type="term" value="F:ATP binding"/>
    <property type="evidence" value="ECO:0007669"/>
    <property type="project" value="InterPro"/>
</dbReference>
<dbReference type="PANTHER" id="PTHR33112:SF10">
    <property type="entry name" value="TOL"/>
    <property type="match status" value="1"/>
</dbReference>
<evidence type="ECO:0000313" key="4">
    <source>
        <dbReference type="Proteomes" id="UP001175000"/>
    </source>
</evidence>
<gene>
    <name evidence="3" type="ORF">B0T14DRAFT_497418</name>
</gene>
<dbReference type="Pfam" id="PF06985">
    <property type="entry name" value="HET"/>
    <property type="match status" value="1"/>
</dbReference>
<dbReference type="Proteomes" id="UP001175000">
    <property type="component" value="Unassembled WGS sequence"/>
</dbReference>
<feature type="compositionally biased region" description="Polar residues" evidence="1">
    <location>
        <begin position="537"/>
        <end position="554"/>
    </location>
</feature>
<comment type="caution">
    <text evidence="3">The sequence shown here is derived from an EMBL/GenBank/DDBJ whole genome shotgun (WGS) entry which is preliminary data.</text>
</comment>
<dbReference type="InterPro" id="IPR000719">
    <property type="entry name" value="Prot_kinase_dom"/>
</dbReference>
<feature type="domain" description="Protein kinase" evidence="2">
    <location>
        <begin position="163"/>
        <end position="506"/>
    </location>
</feature>
<name>A0AA40C1G8_9PEZI</name>
<proteinExistence type="predicted"/>
<evidence type="ECO:0000256" key="1">
    <source>
        <dbReference type="SAM" id="MobiDB-lite"/>
    </source>
</evidence>
<feature type="region of interest" description="Disordered" evidence="1">
    <location>
        <begin position="519"/>
        <end position="590"/>
    </location>
</feature>
<sequence>MGSQERDEEGLAGSVCIRFIKSHPEFGGQEFLPAGIYLDQGILHPAAARKELMLADGEHDDLVDFILAKARRVFLVTLTLELGPENSCCCMRHFMKYDFTDKQLPVSREFCDKDPAFGLRMWTSLKRQKFRSSQWEFSAPVFTKEGCTHRLEQSQPLPFLPSGDRLLPSPQGASSIVHQVKVHKDHLENPPLDFENNRRLIAVKQIHVTAEFQSQFDAEAKALMDIRDLEHPHIIQWLATFTRGSGFYLMFPWADGGSLRDFWKEQDPLAMDLEGMRSLVLEALHQFRGLADAFVKLHMDKIYRHGDVKPENILRFRDGKTATGVLQIADFGLAKQHNGPTHHRTSTTTRHTTLQYESPEAEEAMKGKAPLSRLSDIWSLGCVMFEYLVWLLYGCEEAERFGKDIRGKNLDLGAAPFYYRRAGGQAALNLTVERWLSHMKEDAEGSSGTAIGALLLLIQNNMLTLGPLSEMANWQTRDRSRTGKVRLSPGTRASAGETMHLIDDIIATAEREGGEYLFKGAAMTDREPGRTSRGPPSITNNPLPVRTSTPSQKDFLSPNAALLRHNRSTSGKNTPPPRLGPHTVSQKVSRNIKRCPERTAWHKNEDADDGAMGATVRIILAPLITTQEMNPTWIYAVDEEIPDRIDPKAMFSPSLPPPAALCKKCKELDFSRPGFNVTYRTHDLRARAGTCGLCKMLWGLCEVHKKTEQTEVKFVRYQSTLRMDDENTPVVSMIRSPELKTSLLQLGFPKLPESGSNMHFNIIRQWLAICDRTHDCAPGSDKTEKVTLPTRLIEVGSVGSPTVRVVETKEVHIPLDSGSPYIALSHPWGPQPHFCTFPDDPQNLSAPNTISQHKISIPVASLPATFQDATTATRALGKPYLWIDSLCILQGPEGDFKGEAKKMETVFSSAYCVLAASWAANQQDGFLKTLPGQETIRGRRDRQVVTFKADDKAAPLYMCEMIDNFDQHVLKGGLNQRAWVLQERALARRTVYFTERQTYWDKLASFLGDPFFPSLALQGNRGEQIHWYQSLYTQYSRLGLSHDEDRPSAIRGLESRLVTAFQKANPDFRGSYGVLDDGPTGGLLHRSLLWRRGLSKGDLRVLERIHFPRGHDGAPSWSWMSYKGGIDYMSVEGSTVDWNHVKLEPRRNRDSGGEKFAHPSPRTLVVVSREFRAEVHAHHGADKGVCEITFDSPGGTAGNPGELRCVVVGSEKGEPIGRNEGGRVHFVLIVKPAGVSERGPGAVRTLKAYKRVGAGLIPGRCIIDGEGDGEEIAVV</sequence>
<dbReference type="AlphaFoldDB" id="A0AA40C1G8"/>
<dbReference type="EMBL" id="JAULSU010000004">
    <property type="protein sequence ID" value="KAK0621008.1"/>
    <property type="molecule type" value="Genomic_DNA"/>
</dbReference>
<dbReference type="SUPFAM" id="SSF56112">
    <property type="entry name" value="Protein kinase-like (PK-like)"/>
    <property type="match status" value="1"/>
</dbReference>
<reference evidence="3" key="1">
    <citation type="submission" date="2023-06" db="EMBL/GenBank/DDBJ databases">
        <title>Genome-scale phylogeny and comparative genomics of the fungal order Sordariales.</title>
        <authorList>
            <consortium name="Lawrence Berkeley National Laboratory"/>
            <person name="Hensen N."/>
            <person name="Bonometti L."/>
            <person name="Westerberg I."/>
            <person name="Brannstrom I.O."/>
            <person name="Guillou S."/>
            <person name="Cros-Aarteil S."/>
            <person name="Calhoun S."/>
            <person name="Haridas S."/>
            <person name="Kuo A."/>
            <person name="Mondo S."/>
            <person name="Pangilinan J."/>
            <person name="Riley R."/>
            <person name="Labutti K."/>
            <person name="Andreopoulos B."/>
            <person name="Lipzen A."/>
            <person name="Chen C."/>
            <person name="Yanf M."/>
            <person name="Daum C."/>
            <person name="Ng V."/>
            <person name="Clum A."/>
            <person name="Steindorff A."/>
            <person name="Ohm R."/>
            <person name="Martin F."/>
            <person name="Silar P."/>
            <person name="Natvig D."/>
            <person name="Lalanne C."/>
            <person name="Gautier V."/>
            <person name="Ament-Velasquez S.L."/>
            <person name="Kruys A."/>
            <person name="Hutchinson M.I."/>
            <person name="Powell A.J."/>
            <person name="Barry K."/>
            <person name="Miller A.N."/>
            <person name="Grigoriev I.V."/>
            <person name="Debuchy R."/>
            <person name="Gladieux P."/>
            <person name="Thoren M.H."/>
            <person name="Johannesson H."/>
        </authorList>
    </citation>
    <scope>NUCLEOTIDE SEQUENCE</scope>
    <source>
        <strain evidence="3">CBS 606.72</strain>
    </source>
</reference>
<dbReference type="InterPro" id="IPR011009">
    <property type="entry name" value="Kinase-like_dom_sf"/>
</dbReference>
<dbReference type="Gene3D" id="1.10.510.10">
    <property type="entry name" value="Transferase(Phosphotransferase) domain 1"/>
    <property type="match status" value="1"/>
</dbReference>
<dbReference type="PROSITE" id="PS50011">
    <property type="entry name" value="PROTEIN_KINASE_DOM"/>
    <property type="match status" value="1"/>
</dbReference>
<dbReference type="CDD" id="cd00180">
    <property type="entry name" value="PKc"/>
    <property type="match status" value="1"/>
</dbReference>
<evidence type="ECO:0000313" key="3">
    <source>
        <dbReference type="EMBL" id="KAK0621008.1"/>
    </source>
</evidence>
<keyword evidence="4" id="KW-1185">Reference proteome</keyword>
<dbReference type="PANTHER" id="PTHR33112">
    <property type="entry name" value="DOMAIN PROTEIN, PUTATIVE-RELATED"/>
    <property type="match status" value="1"/>
</dbReference>
<organism evidence="3 4">
    <name type="scientific">Immersiella caudata</name>
    <dbReference type="NCBI Taxonomy" id="314043"/>
    <lineage>
        <taxon>Eukaryota</taxon>
        <taxon>Fungi</taxon>
        <taxon>Dikarya</taxon>
        <taxon>Ascomycota</taxon>
        <taxon>Pezizomycotina</taxon>
        <taxon>Sordariomycetes</taxon>
        <taxon>Sordariomycetidae</taxon>
        <taxon>Sordariales</taxon>
        <taxon>Lasiosphaeriaceae</taxon>
        <taxon>Immersiella</taxon>
    </lineage>
</organism>
<dbReference type="Pfam" id="PF00069">
    <property type="entry name" value="Pkinase"/>
    <property type="match status" value="1"/>
</dbReference>
<accession>A0AA40C1G8</accession>
<dbReference type="GO" id="GO:0004672">
    <property type="term" value="F:protein kinase activity"/>
    <property type="evidence" value="ECO:0007669"/>
    <property type="project" value="InterPro"/>
</dbReference>
<dbReference type="InterPro" id="IPR010730">
    <property type="entry name" value="HET"/>
</dbReference>
<protein>
    <recommendedName>
        <fullName evidence="2">Protein kinase domain-containing protein</fullName>
    </recommendedName>
</protein>
<dbReference type="SMART" id="SM00220">
    <property type="entry name" value="S_TKc"/>
    <property type="match status" value="1"/>
</dbReference>